<dbReference type="Pfam" id="PF01425">
    <property type="entry name" value="Amidase"/>
    <property type="match status" value="1"/>
</dbReference>
<evidence type="ECO:0000259" key="2">
    <source>
        <dbReference type="Pfam" id="PF01425"/>
    </source>
</evidence>
<gene>
    <name evidence="3" type="primary">gatA_1</name>
    <name evidence="3" type="ORF">ENKNEFLB_01965</name>
</gene>
<dbReference type="InterPro" id="IPR000120">
    <property type="entry name" value="Amidase"/>
</dbReference>
<dbReference type="RefSeq" id="WP_214059010.1">
    <property type="nucleotide sequence ID" value="NZ_CP075371.1"/>
</dbReference>
<dbReference type="InterPro" id="IPR023631">
    <property type="entry name" value="Amidase_dom"/>
</dbReference>
<proteinExistence type="predicted"/>
<evidence type="ECO:0000256" key="1">
    <source>
        <dbReference type="SAM" id="MobiDB-lite"/>
    </source>
</evidence>
<keyword evidence="4" id="KW-1185">Reference proteome</keyword>
<keyword evidence="3" id="KW-0436">Ligase</keyword>
<dbReference type="EMBL" id="CP075371">
    <property type="protein sequence ID" value="QVT79582.1"/>
    <property type="molecule type" value="Genomic_DNA"/>
</dbReference>
<feature type="domain" description="Amidase" evidence="2">
    <location>
        <begin position="13"/>
        <end position="434"/>
    </location>
</feature>
<accession>A0ABX8EHL0</accession>
<evidence type="ECO:0000313" key="4">
    <source>
        <dbReference type="Proteomes" id="UP000679307"/>
    </source>
</evidence>
<dbReference type="PANTHER" id="PTHR11895">
    <property type="entry name" value="TRANSAMIDASE"/>
    <property type="match status" value="1"/>
</dbReference>
<dbReference type="GO" id="GO:0050567">
    <property type="term" value="F:glutaminyl-tRNA synthase (glutamine-hydrolyzing) activity"/>
    <property type="evidence" value="ECO:0007669"/>
    <property type="project" value="UniProtKB-EC"/>
</dbReference>
<name>A0ABX8EHL0_9ACTN</name>
<dbReference type="SUPFAM" id="SSF75304">
    <property type="entry name" value="Amidase signature (AS) enzymes"/>
    <property type="match status" value="1"/>
</dbReference>
<organism evidence="3 4">
    <name type="scientific">Nocardioides aquaticus</name>
    <dbReference type="NCBI Taxonomy" id="160826"/>
    <lineage>
        <taxon>Bacteria</taxon>
        <taxon>Bacillati</taxon>
        <taxon>Actinomycetota</taxon>
        <taxon>Actinomycetes</taxon>
        <taxon>Propionibacteriales</taxon>
        <taxon>Nocardioidaceae</taxon>
        <taxon>Nocardioides</taxon>
    </lineage>
</organism>
<dbReference type="InterPro" id="IPR036928">
    <property type="entry name" value="AS_sf"/>
</dbReference>
<dbReference type="Proteomes" id="UP000679307">
    <property type="component" value="Chromosome"/>
</dbReference>
<sequence length="454" mass="45384">MSLPRPRASVEDAVLARLRRIDSADGSLRSLVLVDELGALRHARALDAEVAAGSVPRPLAGLTYVVKDNIDVAGQVTACASHGHDGVAAVHDAPVVARLRAAGAVVLGRANMDELAMGASTATSVHGATRNPYDHRRSPGGSSGGCAAAVASGLADLAVGTDTGGSVREPAAQCGVLGLAPSPGFVPAGGVVPFDPSCDRVGPIAADAGVLAAALTTMTGGTPRPGLGRGTDGPRGGAELAGLRVGLVTELADATNQPGVLARLHESADLLRALGAEVVPATVPDAPRALAAYLDLTSAAAARVLAPWLASGRCGPEVVRRLRLGRSLAEQRPAALAEAAEVRQRLRAQVAAALTDHDVLLSPTLPTTAPLFAPAGPPNASVADPMLAPYTDCWTVVANLAGVPALSVPAGTSPADGMPVGVMLTGAVGSDHRLVALGALLARPCPLPDQPVAD</sequence>
<dbReference type="PROSITE" id="PS00571">
    <property type="entry name" value="AMIDASES"/>
    <property type="match status" value="1"/>
</dbReference>
<reference evidence="3 4" key="1">
    <citation type="submission" date="2021-05" db="EMBL/GenBank/DDBJ databases">
        <title>Complete genome of Nocardioides aquaticus KCTC 9944T isolated from meromictic and hypersaline Ekho Lake, Antarctica.</title>
        <authorList>
            <person name="Hwang K."/>
            <person name="Kim K.M."/>
            <person name="Choe H."/>
        </authorList>
    </citation>
    <scope>NUCLEOTIDE SEQUENCE [LARGE SCALE GENOMIC DNA]</scope>
    <source>
        <strain evidence="3 4">KCTC 9944</strain>
    </source>
</reference>
<protein>
    <submittedName>
        <fullName evidence="3">Glutamyl-tRNA(Gln) amidotransferase subunit A</fullName>
        <ecNumber evidence="3">6.3.5.7</ecNumber>
    </submittedName>
</protein>
<evidence type="ECO:0000313" key="3">
    <source>
        <dbReference type="EMBL" id="QVT79582.1"/>
    </source>
</evidence>
<dbReference type="Gene3D" id="3.90.1300.10">
    <property type="entry name" value="Amidase signature (AS) domain"/>
    <property type="match status" value="1"/>
</dbReference>
<dbReference type="PANTHER" id="PTHR11895:SF151">
    <property type="entry name" value="GLUTAMYL-TRNA(GLN) AMIDOTRANSFERASE SUBUNIT A"/>
    <property type="match status" value="1"/>
</dbReference>
<dbReference type="InterPro" id="IPR020556">
    <property type="entry name" value="Amidase_CS"/>
</dbReference>
<dbReference type="EC" id="6.3.5.7" evidence="3"/>
<feature type="region of interest" description="Disordered" evidence="1">
    <location>
        <begin position="123"/>
        <end position="145"/>
    </location>
</feature>